<reference evidence="1 2" key="1">
    <citation type="journal article" date="2015" name="Sci. Rep.">
        <title>Genome of the facultative scuticociliatosis pathogen Pseudocohnilembus persalinus provides insight into its virulence through horizontal gene transfer.</title>
        <authorList>
            <person name="Xiong J."/>
            <person name="Wang G."/>
            <person name="Cheng J."/>
            <person name="Tian M."/>
            <person name="Pan X."/>
            <person name="Warren A."/>
            <person name="Jiang C."/>
            <person name="Yuan D."/>
            <person name="Miao W."/>
        </authorList>
    </citation>
    <scope>NUCLEOTIDE SEQUENCE [LARGE SCALE GENOMIC DNA]</scope>
    <source>
        <strain evidence="1">36N120E</strain>
    </source>
</reference>
<name>A0A0V0Q9J9_PSEPJ</name>
<protein>
    <submittedName>
        <fullName evidence="1">Uncharacterized protein</fullName>
    </submittedName>
</protein>
<evidence type="ECO:0000313" key="1">
    <source>
        <dbReference type="EMBL" id="KRW98882.1"/>
    </source>
</evidence>
<gene>
    <name evidence="1" type="ORF">PPERSA_07380</name>
</gene>
<dbReference type="Proteomes" id="UP000054937">
    <property type="component" value="Unassembled WGS sequence"/>
</dbReference>
<comment type="caution">
    <text evidence="1">The sequence shown here is derived from an EMBL/GenBank/DDBJ whole genome shotgun (WGS) entry which is preliminary data.</text>
</comment>
<sequence length="103" mass="11985">MTDTNQQNIQLDCNQGQFSYNSFYYGLSESNVQYLYPECYNLERGSIFPDYNIQEQPQSLLQCDGKESCTLSKNDILNLFQPQGQKALQQYLFVIHGYCEQLS</sequence>
<keyword evidence="2" id="KW-1185">Reference proteome</keyword>
<proteinExistence type="predicted"/>
<evidence type="ECO:0000313" key="2">
    <source>
        <dbReference type="Proteomes" id="UP000054937"/>
    </source>
</evidence>
<dbReference type="InParanoid" id="A0A0V0Q9J9"/>
<accession>A0A0V0Q9J9</accession>
<organism evidence="1 2">
    <name type="scientific">Pseudocohnilembus persalinus</name>
    <name type="common">Ciliate</name>
    <dbReference type="NCBI Taxonomy" id="266149"/>
    <lineage>
        <taxon>Eukaryota</taxon>
        <taxon>Sar</taxon>
        <taxon>Alveolata</taxon>
        <taxon>Ciliophora</taxon>
        <taxon>Intramacronucleata</taxon>
        <taxon>Oligohymenophorea</taxon>
        <taxon>Scuticociliatia</taxon>
        <taxon>Philasterida</taxon>
        <taxon>Pseudocohnilembidae</taxon>
        <taxon>Pseudocohnilembus</taxon>
    </lineage>
</organism>
<dbReference type="AlphaFoldDB" id="A0A0V0Q9J9"/>
<dbReference type="EMBL" id="LDAU01000226">
    <property type="protein sequence ID" value="KRW98882.1"/>
    <property type="molecule type" value="Genomic_DNA"/>
</dbReference>